<dbReference type="EMBL" id="JAUHHV010000001">
    <property type="protein sequence ID" value="KAK1434348.1"/>
    <property type="molecule type" value="Genomic_DNA"/>
</dbReference>
<feature type="compositionally biased region" description="Acidic residues" evidence="1">
    <location>
        <begin position="230"/>
        <end position="273"/>
    </location>
</feature>
<name>A0AAD8L783_TARER</name>
<feature type="domain" description="DUF4218" evidence="2">
    <location>
        <begin position="1"/>
        <end position="78"/>
    </location>
</feature>
<evidence type="ECO:0000313" key="3">
    <source>
        <dbReference type="EMBL" id="KAK1434348.1"/>
    </source>
</evidence>
<dbReference type="PANTHER" id="PTHR48258:SF4">
    <property type="entry name" value="DUF4216 DOMAIN-CONTAINING PROTEIN"/>
    <property type="match status" value="1"/>
</dbReference>
<dbReference type="PANTHER" id="PTHR48258">
    <property type="entry name" value="DUF4218 DOMAIN-CONTAINING PROTEIN-RELATED"/>
    <property type="match status" value="1"/>
</dbReference>
<organism evidence="3 4">
    <name type="scientific">Tagetes erecta</name>
    <name type="common">African marigold</name>
    <dbReference type="NCBI Taxonomy" id="13708"/>
    <lineage>
        <taxon>Eukaryota</taxon>
        <taxon>Viridiplantae</taxon>
        <taxon>Streptophyta</taxon>
        <taxon>Embryophyta</taxon>
        <taxon>Tracheophyta</taxon>
        <taxon>Spermatophyta</taxon>
        <taxon>Magnoliopsida</taxon>
        <taxon>eudicotyledons</taxon>
        <taxon>Gunneridae</taxon>
        <taxon>Pentapetalae</taxon>
        <taxon>asterids</taxon>
        <taxon>campanulids</taxon>
        <taxon>Asterales</taxon>
        <taxon>Asteraceae</taxon>
        <taxon>Asteroideae</taxon>
        <taxon>Heliantheae alliance</taxon>
        <taxon>Tageteae</taxon>
        <taxon>Tagetes</taxon>
    </lineage>
</organism>
<accession>A0AAD8L783</accession>
<reference evidence="3" key="1">
    <citation type="journal article" date="2023" name="bioRxiv">
        <title>Improved chromosome-level genome assembly for marigold (Tagetes erecta).</title>
        <authorList>
            <person name="Jiang F."/>
            <person name="Yuan L."/>
            <person name="Wang S."/>
            <person name="Wang H."/>
            <person name="Xu D."/>
            <person name="Wang A."/>
            <person name="Fan W."/>
        </authorList>
    </citation>
    <scope>NUCLEOTIDE SEQUENCE</scope>
    <source>
        <strain evidence="3">WSJ</strain>
        <tissue evidence="3">Leaf</tissue>
    </source>
</reference>
<proteinExistence type="predicted"/>
<protein>
    <recommendedName>
        <fullName evidence="2">DUF4218 domain-containing protein</fullName>
    </recommendedName>
</protein>
<dbReference type="Pfam" id="PF13960">
    <property type="entry name" value="DUF4218"/>
    <property type="match status" value="1"/>
</dbReference>
<evidence type="ECO:0000259" key="2">
    <source>
        <dbReference type="Pfam" id="PF13960"/>
    </source>
</evidence>
<sequence length="273" mass="32006">MEHLVIHLAHEALLGGPVQYRWMYQYERKLGMIKKRIRNKSRVEGSITREHLVNEIATYCSLYFDPTIETRHNREPRNFAPQHPSYLSGDSQLSVFVVPSKRLYKNTGKKRPMDDVELKKAHTYILLNCEEVTSYVDEFDEMAPQQYPNDPEELLRDMYFAEWFETRVNMGLLDGSTQHLLTLARKPSSYAQSHKEVHGFLQVDERFKFPTQATSSERMCLVTDSTHISDDDDDDDDVDEFEEEELEDKEDTSDDDEELVFSDHSSDEDEFEC</sequence>
<feature type="region of interest" description="Disordered" evidence="1">
    <location>
        <begin position="225"/>
        <end position="273"/>
    </location>
</feature>
<dbReference type="AlphaFoldDB" id="A0AAD8L783"/>
<dbReference type="Proteomes" id="UP001229421">
    <property type="component" value="Unassembled WGS sequence"/>
</dbReference>
<evidence type="ECO:0000256" key="1">
    <source>
        <dbReference type="SAM" id="MobiDB-lite"/>
    </source>
</evidence>
<keyword evidence="4" id="KW-1185">Reference proteome</keyword>
<dbReference type="InterPro" id="IPR025452">
    <property type="entry name" value="DUF4218"/>
</dbReference>
<comment type="caution">
    <text evidence="3">The sequence shown here is derived from an EMBL/GenBank/DDBJ whole genome shotgun (WGS) entry which is preliminary data.</text>
</comment>
<gene>
    <name evidence="3" type="ORF">QVD17_00087</name>
</gene>
<evidence type="ECO:0000313" key="4">
    <source>
        <dbReference type="Proteomes" id="UP001229421"/>
    </source>
</evidence>